<dbReference type="EMBL" id="SEZJ01000024">
    <property type="protein sequence ID" value="RYU42395.1"/>
    <property type="molecule type" value="Genomic_DNA"/>
</dbReference>
<dbReference type="Pfam" id="PF00534">
    <property type="entry name" value="Glycos_transf_1"/>
    <property type="match status" value="1"/>
</dbReference>
<dbReference type="CDD" id="cd03801">
    <property type="entry name" value="GT4_PimA-like"/>
    <property type="match status" value="1"/>
</dbReference>
<reference evidence="2 3" key="1">
    <citation type="submission" date="2019-02" db="EMBL/GenBank/DDBJ databases">
        <title>Genome sequences of Aliivibrio finisterrensis strains from farmed Atlantic salmon.</title>
        <authorList>
            <person name="Bowman J.P."/>
        </authorList>
    </citation>
    <scope>NUCLEOTIDE SEQUENCE [LARGE SCALE GENOMIC DNA]</scope>
    <source>
        <strain evidence="2 3">A32</strain>
    </source>
</reference>
<dbReference type="GO" id="GO:0016758">
    <property type="term" value="F:hexosyltransferase activity"/>
    <property type="evidence" value="ECO:0007669"/>
    <property type="project" value="TreeGrafter"/>
</dbReference>
<accession>A0A4Q5KC07</accession>
<dbReference type="AlphaFoldDB" id="A0A4Q5KC07"/>
<feature type="domain" description="Glycosyl transferase family 1" evidence="1">
    <location>
        <begin position="164"/>
        <end position="317"/>
    </location>
</feature>
<dbReference type="GeneID" id="56276943"/>
<dbReference type="PANTHER" id="PTHR45947:SF3">
    <property type="entry name" value="SULFOQUINOVOSYL TRANSFERASE SQD2"/>
    <property type="match status" value="1"/>
</dbReference>
<dbReference type="SUPFAM" id="SSF53756">
    <property type="entry name" value="UDP-Glycosyltransferase/glycogen phosphorylase"/>
    <property type="match status" value="1"/>
</dbReference>
<comment type="caution">
    <text evidence="2">The sequence shown here is derived from an EMBL/GenBank/DDBJ whole genome shotgun (WGS) entry which is preliminary data.</text>
</comment>
<dbReference type="RefSeq" id="WP_130088282.1">
    <property type="nucleotide sequence ID" value="NZ_SEZJ01000024.1"/>
</dbReference>
<proteinExistence type="predicted"/>
<evidence type="ECO:0000259" key="1">
    <source>
        <dbReference type="Pfam" id="PF00534"/>
    </source>
</evidence>
<dbReference type="InterPro" id="IPR050194">
    <property type="entry name" value="Glycosyltransferase_grp1"/>
</dbReference>
<evidence type="ECO:0000313" key="2">
    <source>
        <dbReference type="EMBL" id="RYU42395.1"/>
    </source>
</evidence>
<dbReference type="Gene3D" id="3.40.50.2000">
    <property type="entry name" value="Glycogen Phosphorylase B"/>
    <property type="match status" value="2"/>
</dbReference>
<protein>
    <submittedName>
        <fullName evidence="2">Glycosyltransferase family 1 protein</fullName>
    </submittedName>
</protein>
<dbReference type="PANTHER" id="PTHR45947">
    <property type="entry name" value="SULFOQUINOVOSYL TRANSFERASE SQD2"/>
    <property type="match status" value="1"/>
</dbReference>
<gene>
    <name evidence="2" type="ORF">ERW49_17860</name>
</gene>
<name>A0A4Q5KC07_9GAMM</name>
<dbReference type="OrthoDB" id="9062832at2"/>
<evidence type="ECO:0000313" key="3">
    <source>
        <dbReference type="Proteomes" id="UP000293465"/>
    </source>
</evidence>
<dbReference type="Proteomes" id="UP000293465">
    <property type="component" value="Unassembled WGS sequence"/>
</dbReference>
<keyword evidence="2" id="KW-0808">Transferase</keyword>
<dbReference type="InterPro" id="IPR001296">
    <property type="entry name" value="Glyco_trans_1"/>
</dbReference>
<sequence length="342" mass="37922">MKIYHVNLARGFSGGEQQTLALIQQHLKEKQNIAVIALTNSPFYDAVSDLGCEVITIRHYLLGHTISLPKDAVLHVHEGHAIYWAALQHKVSQTPYIITRRLDNPIKKKWLTTFAYSNAAAIVGISTCVSEVVRQRLPQQHIVTIPDSPVTYPINHSEVANIRARFKGKFLVIQAGNMIPHKGFDVTVNAAMLLKDPRVHLCLLGDGKQRDELEKQASELTNISFMGRQHNMGDWFAAADLLIHPSYTEGLGSVILEGMNTGLPAIGSRAGGIPDIIEHEKSGLLIEPGNSVELAENIEKIANNATLKEHLIEGGREKLTAFMIEHTAALYFKVYQRALQHD</sequence>
<organism evidence="2 3">
    <name type="scientific">Aliivibrio finisterrensis</name>
    <dbReference type="NCBI Taxonomy" id="511998"/>
    <lineage>
        <taxon>Bacteria</taxon>
        <taxon>Pseudomonadati</taxon>
        <taxon>Pseudomonadota</taxon>
        <taxon>Gammaproteobacteria</taxon>
        <taxon>Vibrionales</taxon>
        <taxon>Vibrionaceae</taxon>
        <taxon>Aliivibrio</taxon>
    </lineage>
</organism>